<evidence type="ECO:0000313" key="3">
    <source>
        <dbReference type="Proteomes" id="UP001230504"/>
    </source>
</evidence>
<evidence type="ECO:0000313" key="2">
    <source>
        <dbReference type="EMBL" id="KAK1597209.1"/>
    </source>
</evidence>
<feature type="transmembrane region" description="Helical" evidence="1">
    <location>
        <begin position="12"/>
        <end position="34"/>
    </location>
</feature>
<gene>
    <name evidence="2" type="ORF">LY79DRAFT_542504</name>
</gene>
<keyword evidence="1" id="KW-0472">Membrane</keyword>
<dbReference type="GeneID" id="85441248"/>
<protein>
    <submittedName>
        <fullName evidence="2">Uncharacterized protein</fullName>
    </submittedName>
</protein>
<keyword evidence="3" id="KW-1185">Reference proteome</keyword>
<organism evidence="2 3">
    <name type="scientific">Colletotrichum navitas</name>
    <dbReference type="NCBI Taxonomy" id="681940"/>
    <lineage>
        <taxon>Eukaryota</taxon>
        <taxon>Fungi</taxon>
        <taxon>Dikarya</taxon>
        <taxon>Ascomycota</taxon>
        <taxon>Pezizomycotina</taxon>
        <taxon>Sordariomycetes</taxon>
        <taxon>Hypocreomycetidae</taxon>
        <taxon>Glomerellales</taxon>
        <taxon>Glomerellaceae</taxon>
        <taxon>Colletotrichum</taxon>
        <taxon>Colletotrichum graminicola species complex</taxon>
    </lineage>
</organism>
<evidence type="ECO:0000256" key="1">
    <source>
        <dbReference type="SAM" id="Phobius"/>
    </source>
</evidence>
<reference evidence="2" key="1">
    <citation type="submission" date="2021-06" db="EMBL/GenBank/DDBJ databases">
        <title>Comparative genomics, transcriptomics and evolutionary studies reveal genomic signatures of adaptation to plant cell wall in hemibiotrophic fungi.</title>
        <authorList>
            <consortium name="DOE Joint Genome Institute"/>
            <person name="Baroncelli R."/>
            <person name="Diaz J.F."/>
            <person name="Benocci T."/>
            <person name="Peng M."/>
            <person name="Battaglia E."/>
            <person name="Haridas S."/>
            <person name="Andreopoulos W."/>
            <person name="Labutti K."/>
            <person name="Pangilinan J."/>
            <person name="Floch G.L."/>
            <person name="Makela M.R."/>
            <person name="Henrissat B."/>
            <person name="Grigoriev I.V."/>
            <person name="Crouch J.A."/>
            <person name="De Vries R.P."/>
            <person name="Sukno S.A."/>
            <person name="Thon M.R."/>
        </authorList>
    </citation>
    <scope>NUCLEOTIDE SEQUENCE</scope>
    <source>
        <strain evidence="2">CBS 125086</strain>
    </source>
</reference>
<keyword evidence="1" id="KW-1133">Transmembrane helix</keyword>
<accession>A0AAD8Q9W0</accession>
<dbReference type="Proteomes" id="UP001230504">
    <property type="component" value="Unassembled WGS sequence"/>
</dbReference>
<sequence>MECPATIRHTPFVVYSFILAIVEALVGFAVNFLASVKACYSQLVARPFGALFQTRVYFVVAPTFPSKEDARWPLMTRLLGHRAQVRKAF</sequence>
<dbReference type="RefSeq" id="XP_060418023.1">
    <property type="nucleotide sequence ID" value="XM_060557008.1"/>
</dbReference>
<dbReference type="EMBL" id="JAHLJV010000009">
    <property type="protein sequence ID" value="KAK1597209.1"/>
    <property type="molecule type" value="Genomic_DNA"/>
</dbReference>
<keyword evidence="1" id="KW-0812">Transmembrane</keyword>
<dbReference type="AlphaFoldDB" id="A0AAD8Q9W0"/>
<comment type="caution">
    <text evidence="2">The sequence shown here is derived from an EMBL/GenBank/DDBJ whole genome shotgun (WGS) entry which is preliminary data.</text>
</comment>
<name>A0AAD8Q9W0_9PEZI</name>
<proteinExistence type="predicted"/>